<gene>
    <name evidence="2" type="ORF">HUK81_15645</name>
</gene>
<sequence>MDIDKPAMVDVIFNNLKQDLNKILPSYRNDDRIICCMCGRLLRKDQFSLEHIIPQQALKKDIRDSKSIPKNTRAGLTLLCKQPLKIRGKKVSELGCNAWKGKHYDKKIASFLQNQNFNKMDVSNIISIFSTCFIAMFSVFGYKAVFTHDGIICRRQFFSPDKFRRDIPEFSQIILAGSSPEKLTVDNQKYWSSPFYFFEKLCGNKLFCSVSIRHVAMVLPLTQSFSLNIRPVLPWMPSHRIMRPDFTPLFS</sequence>
<comment type="caution">
    <text evidence="2">The sequence shown here is derived from an EMBL/GenBank/DDBJ whole genome shotgun (WGS) entry which is preliminary data.</text>
</comment>
<dbReference type="EMBL" id="JABXXS010000055">
    <property type="protein sequence ID" value="NVN38329.1"/>
    <property type="molecule type" value="Genomic_DNA"/>
</dbReference>
<dbReference type="RefSeq" id="WP_133251155.1">
    <property type="nucleotide sequence ID" value="NZ_JABXXS010000055.1"/>
</dbReference>
<accession>A0A850P6G9</accession>
<evidence type="ECO:0000313" key="2">
    <source>
        <dbReference type="EMBL" id="NVN38329.1"/>
    </source>
</evidence>
<proteinExistence type="predicted"/>
<name>A0A850P6G9_9PROT</name>
<dbReference type="Proteomes" id="UP000522590">
    <property type="component" value="Unassembled WGS sequence"/>
</dbReference>
<keyword evidence="1" id="KW-0812">Transmembrane</keyword>
<feature type="transmembrane region" description="Helical" evidence="1">
    <location>
        <begin position="125"/>
        <end position="146"/>
    </location>
</feature>
<evidence type="ECO:0000313" key="3">
    <source>
        <dbReference type="Proteomes" id="UP000522590"/>
    </source>
</evidence>
<dbReference type="AlphaFoldDB" id="A0A850P6G9"/>
<organism evidence="2 3">
    <name type="scientific">Komagataeibacter swingsii</name>
    <dbReference type="NCBI Taxonomy" id="215220"/>
    <lineage>
        <taxon>Bacteria</taxon>
        <taxon>Pseudomonadati</taxon>
        <taxon>Pseudomonadota</taxon>
        <taxon>Alphaproteobacteria</taxon>
        <taxon>Acetobacterales</taxon>
        <taxon>Acetobacteraceae</taxon>
        <taxon>Komagataeibacter</taxon>
    </lineage>
</organism>
<reference evidence="2 3" key="1">
    <citation type="submission" date="2020-06" db="EMBL/GenBank/DDBJ databases">
        <title>Description of novel acetic acid bacteria.</title>
        <authorList>
            <person name="Sombolestani A."/>
        </authorList>
    </citation>
    <scope>NUCLEOTIDE SEQUENCE [LARGE SCALE GENOMIC DNA]</scope>
    <source>
        <strain evidence="2 3">LMG 25</strain>
    </source>
</reference>
<evidence type="ECO:0008006" key="4">
    <source>
        <dbReference type="Google" id="ProtNLM"/>
    </source>
</evidence>
<keyword evidence="1" id="KW-0472">Membrane</keyword>
<protein>
    <recommendedName>
        <fullName evidence="4">HNH endonuclease</fullName>
    </recommendedName>
</protein>
<keyword evidence="1" id="KW-1133">Transmembrane helix</keyword>
<evidence type="ECO:0000256" key="1">
    <source>
        <dbReference type="SAM" id="Phobius"/>
    </source>
</evidence>